<comment type="caution">
    <text evidence="1">The sequence shown here is derived from an EMBL/GenBank/DDBJ whole genome shotgun (WGS) entry which is preliminary data.</text>
</comment>
<reference evidence="1 2" key="1">
    <citation type="journal article" date="2019" name="Int. J. Syst. Evol. Microbiol.">
        <title>The Global Catalogue of Microorganisms (GCM) 10K type strain sequencing project: providing services to taxonomists for standard genome sequencing and annotation.</title>
        <authorList>
            <consortium name="The Broad Institute Genomics Platform"/>
            <consortium name="The Broad Institute Genome Sequencing Center for Infectious Disease"/>
            <person name="Wu L."/>
            <person name="Ma J."/>
        </authorList>
    </citation>
    <scope>NUCLEOTIDE SEQUENCE [LARGE SCALE GENOMIC DNA]</scope>
    <source>
        <strain evidence="1 2">JCM 4788</strain>
    </source>
</reference>
<evidence type="ECO:0000313" key="2">
    <source>
        <dbReference type="Proteomes" id="UP001500879"/>
    </source>
</evidence>
<accession>A0ABN0YN31</accession>
<name>A0ABN0YN31_9ACTN</name>
<gene>
    <name evidence="1" type="ORF">GCM10010357_22880</name>
</gene>
<evidence type="ECO:0000313" key="1">
    <source>
        <dbReference type="EMBL" id="GAA0401223.1"/>
    </source>
</evidence>
<keyword evidence="2" id="KW-1185">Reference proteome</keyword>
<dbReference type="Proteomes" id="UP001500879">
    <property type="component" value="Unassembled WGS sequence"/>
</dbReference>
<dbReference type="RefSeq" id="WP_344022779.1">
    <property type="nucleotide sequence ID" value="NZ_BAAABX010000023.1"/>
</dbReference>
<dbReference type="EMBL" id="BAAABX010000023">
    <property type="protein sequence ID" value="GAA0401223.1"/>
    <property type="molecule type" value="Genomic_DNA"/>
</dbReference>
<proteinExistence type="predicted"/>
<protein>
    <submittedName>
        <fullName evidence="1">Uncharacterized protein</fullName>
    </submittedName>
</protein>
<organism evidence="1 2">
    <name type="scientific">Streptomyces luteireticuli</name>
    <dbReference type="NCBI Taxonomy" id="173858"/>
    <lineage>
        <taxon>Bacteria</taxon>
        <taxon>Bacillati</taxon>
        <taxon>Actinomycetota</taxon>
        <taxon>Actinomycetes</taxon>
        <taxon>Kitasatosporales</taxon>
        <taxon>Streptomycetaceae</taxon>
        <taxon>Streptomyces</taxon>
    </lineage>
</organism>
<sequence length="379" mass="41765">MNDLTTWASTLVSAVDADNLARPETSCRDARTPRALAGAPADILDHVALVYEDFQRCSALPLGRLRSDTVAHRLTVHEDGGNILVARMVVPGGPWPGHYGLEAVAFTAERAVMPGAFPPCEDRGQVLTFGRIMAASKAYTARASGGAVLFPEQLAVTERPARQSFGVVFLDRLTTLFRDRVLPLIDDRHEGMHAFPLRTLRQLAFLAHEWGHRQGPGAEPAVPARSRRLAAVIAELRADLEALAMLETCSETWAPWAAGVLIADRIAREAWLRRPQAQVDAIAARHLLALLLHHRAVTLTSDHRIVLHLGQATSFLHQELRTVRRVVEELSSGETKAVDRYLSKCGWAVTDRATCYRELEQPIARYLGYQASMKETTSA</sequence>